<evidence type="ECO:0000313" key="3">
    <source>
        <dbReference type="Proteomes" id="UP001218218"/>
    </source>
</evidence>
<evidence type="ECO:0000313" key="2">
    <source>
        <dbReference type="EMBL" id="KAJ7323241.1"/>
    </source>
</evidence>
<feature type="compositionally biased region" description="Polar residues" evidence="1">
    <location>
        <begin position="434"/>
        <end position="448"/>
    </location>
</feature>
<gene>
    <name evidence="2" type="ORF">DFH08DRAFT_817814</name>
</gene>
<feature type="region of interest" description="Disordered" evidence="1">
    <location>
        <begin position="653"/>
        <end position="677"/>
    </location>
</feature>
<feature type="region of interest" description="Disordered" evidence="1">
    <location>
        <begin position="396"/>
        <end position="448"/>
    </location>
</feature>
<dbReference type="AlphaFoldDB" id="A0AAD6ZHF7"/>
<dbReference type="EMBL" id="JARIHO010000047">
    <property type="protein sequence ID" value="KAJ7323241.1"/>
    <property type="molecule type" value="Genomic_DNA"/>
</dbReference>
<organism evidence="2 3">
    <name type="scientific">Mycena albidolilacea</name>
    <dbReference type="NCBI Taxonomy" id="1033008"/>
    <lineage>
        <taxon>Eukaryota</taxon>
        <taxon>Fungi</taxon>
        <taxon>Dikarya</taxon>
        <taxon>Basidiomycota</taxon>
        <taxon>Agaricomycotina</taxon>
        <taxon>Agaricomycetes</taxon>
        <taxon>Agaricomycetidae</taxon>
        <taxon>Agaricales</taxon>
        <taxon>Marasmiineae</taxon>
        <taxon>Mycenaceae</taxon>
        <taxon>Mycena</taxon>
    </lineage>
</organism>
<keyword evidence="3" id="KW-1185">Reference proteome</keyword>
<feature type="compositionally biased region" description="Low complexity" evidence="1">
    <location>
        <begin position="98"/>
        <end position="116"/>
    </location>
</feature>
<feature type="region of interest" description="Disordered" evidence="1">
    <location>
        <begin position="98"/>
        <end position="138"/>
    </location>
</feature>
<feature type="compositionally biased region" description="Acidic residues" evidence="1">
    <location>
        <begin position="424"/>
        <end position="433"/>
    </location>
</feature>
<reference evidence="2" key="1">
    <citation type="submission" date="2023-03" db="EMBL/GenBank/DDBJ databases">
        <title>Massive genome expansion in bonnet fungi (Mycena s.s.) driven by repeated elements and novel gene families across ecological guilds.</title>
        <authorList>
            <consortium name="Lawrence Berkeley National Laboratory"/>
            <person name="Harder C.B."/>
            <person name="Miyauchi S."/>
            <person name="Viragh M."/>
            <person name="Kuo A."/>
            <person name="Thoen E."/>
            <person name="Andreopoulos B."/>
            <person name="Lu D."/>
            <person name="Skrede I."/>
            <person name="Drula E."/>
            <person name="Henrissat B."/>
            <person name="Morin E."/>
            <person name="Kohler A."/>
            <person name="Barry K."/>
            <person name="LaButti K."/>
            <person name="Morin E."/>
            <person name="Salamov A."/>
            <person name="Lipzen A."/>
            <person name="Mereny Z."/>
            <person name="Hegedus B."/>
            <person name="Baldrian P."/>
            <person name="Stursova M."/>
            <person name="Weitz H."/>
            <person name="Taylor A."/>
            <person name="Grigoriev I.V."/>
            <person name="Nagy L.G."/>
            <person name="Martin F."/>
            <person name="Kauserud H."/>
        </authorList>
    </citation>
    <scope>NUCLEOTIDE SEQUENCE</scope>
    <source>
        <strain evidence="2">CBHHK002</strain>
    </source>
</reference>
<name>A0AAD6ZHF7_9AGAR</name>
<evidence type="ECO:0000256" key="1">
    <source>
        <dbReference type="SAM" id="MobiDB-lite"/>
    </source>
</evidence>
<proteinExistence type="predicted"/>
<accession>A0AAD6ZHF7</accession>
<sequence>MLNCIKCGSPLTEPRRSEGYHTPAHKDRWYQKCTSNSFQNRTHPNHCAGFYWRDDIPPGPLQLSGTSSPSPGTMAHPIDNIPIDNIFSSRREELPIPSFSLSTSSAPSTPVSSEHSGASRAPKRPCRSGLHCSAPKHNEPISPALNSVTAVSRAPATPPIPGLALAMTTTHVPFTYNRALGRQVDSSYTLKNQHREHELASGDRFQRELYRKSHVNAVNILLWLHDGQYGLPLTINIATFPWFHPKDCDAIVSLTAPDPCAFFGYWNKEQGDWVTSDAPIELHDSKSTIFLRLAHITNCVGGPSKQTDPNSTPTLEVHLWLQNNQEAVVLAPTVTGRLFHPKDSDLILSLIAPKSCAAYDYWAKDKWIHTDGPIEIQDRITPLYLRLLDVTECMGGPRPKRRLSPATTPSPIRVRNNVESSIDSSDEDEDENEAVQSTSRASIPPLSSQPRFPLQYACDMDAGFRKMADKSGGNRAKFVAAFHATWARSTYHKHRLVWEAIDPEDLDRAIQSGRKRGGEWGPLAIRVIEKIMDGVDLSFYHHAREISSDSRVAVSTHIFESQKCTTGSTKKGLTVDTLSHILRLHLNVRRLRNRLKNWKEAAEHIMECTTAANPAARLTVNWAYIERGESGGAASSVDMKLRELMQLGIIEVPPPAAESPLTEPEPDKEEESSVLSVRAPTPLPAQRSRVWTGELQELDAGWQPILWDFLRFDPGGDVKMYDPKIVTVNQLGDGNHEAYVRRSNVLDLSDGVRYCGIPKEGVEAHPELHWEDMENDLVTVTVNTQFAVKKALFLDAVVKTSLANVQDKRAYAVSCAIPGFEHVQRLPRLVTWDPAKETNAFQFEVDDEHRLPAIGGPEALRILLVIEELKLEQPKILTRAEQRHVAVVEFLNGLHGTDPVVVEMRTHNKDNKQKHGKGPTPYELAQNIIVTKEHMAGLLQSSPDWASKCLMAAEALALNRTHTELRRYLRRNDETDSLGIESFLKRVVAICDSSLEREQSADDSDNP</sequence>
<dbReference type="Proteomes" id="UP001218218">
    <property type="component" value="Unassembled WGS sequence"/>
</dbReference>
<protein>
    <submittedName>
        <fullName evidence="2">Uncharacterized protein</fullName>
    </submittedName>
</protein>
<comment type="caution">
    <text evidence="2">The sequence shown here is derived from an EMBL/GenBank/DDBJ whole genome shotgun (WGS) entry which is preliminary data.</text>
</comment>